<name>Q49S39_9STRA</name>
<dbReference type="PANTHER" id="PTHR19353:SF88">
    <property type="entry name" value="DELTA(5) FATTY ACID DESATURASE FAT-4"/>
    <property type="match status" value="1"/>
</dbReference>
<feature type="transmembrane region" description="Helical" evidence="8">
    <location>
        <begin position="157"/>
        <end position="178"/>
    </location>
</feature>
<feature type="transmembrane region" description="Helical" evidence="8">
    <location>
        <begin position="342"/>
        <end position="361"/>
    </location>
</feature>
<feature type="domain" description="Cytochrome b5 heme-binding" evidence="9">
    <location>
        <begin position="19"/>
        <end position="92"/>
    </location>
</feature>
<dbReference type="InterPro" id="IPR036400">
    <property type="entry name" value="Cyt_B5-like_heme/steroid_sf"/>
</dbReference>
<dbReference type="PROSITE" id="PS50255">
    <property type="entry name" value="CYTOCHROME_B5_2"/>
    <property type="match status" value="1"/>
</dbReference>
<dbReference type="GO" id="GO:0016020">
    <property type="term" value="C:membrane"/>
    <property type="evidence" value="ECO:0007669"/>
    <property type="project" value="UniProtKB-SubCell"/>
</dbReference>
<dbReference type="GO" id="GO:0006629">
    <property type="term" value="P:lipid metabolic process"/>
    <property type="evidence" value="ECO:0007669"/>
    <property type="project" value="UniProtKB-KW"/>
</dbReference>
<evidence type="ECO:0000256" key="8">
    <source>
        <dbReference type="SAM" id="Phobius"/>
    </source>
</evidence>
<dbReference type="Gene3D" id="3.10.120.10">
    <property type="entry name" value="Cytochrome b5-like heme/steroid binding domain"/>
    <property type="match status" value="1"/>
</dbReference>
<protein>
    <submittedName>
        <fullName evidence="10">Fatty acid desaturase</fullName>
    </submittedName>
</protein>
<proteinExistence type="evidence at transcript level"/>
<comment type="similarity">
    <text evidence="2">Belongs to the fatty acid desaturase type 1 family.</text>
</comment>
<evidence type="ECO:0000313" key="10">
    <source>
        <dbReference type="EMBL" id="AAU11445.1"/>
    </source>
</evidence>
<dbReference type="SMART" id="SM01117">
    <property type="entry name" value="Cyt-b5"/>
    <property type="match status" value="1"/>
</dbReference>
<dbReference type="Pfam" id="PF00173">
    <property type="entry name" value="Cyt-b5"/>
    <property type="match status" value="1"/>
</dbReference>
<dbReference type="InterPro" id="IPR005804">
    <property type="entry name" value="FA_desaturase_dom"/>
</dbReference>
<dbReference type="BRENDA" id="1.14.19.3">
    <property type="organism ID" value="8978"/>
</dbReference>
<dbReference type="AlphaFoldDB" id="Q49S39"/>
<dbReference type="EMBL" id="AY630575">
    <property type="protein sequence ID" value="AAU11444.1"/>
    <property type="molecule type" value="mRNA"/>
</dbReference>
<dbReference type="InterPro" id="IPR012171">
    <property type="entry name" value="Fatty_acid_desaturase"/>
</dbReference>
<evidence type="ECO:0000256" key="2">
    <source>
        <dbReference type="ARBA" id="ARBA00009295"/>
    </source>
</evidence>
<evidence type="ECO:0000256" key="5">
    <source>
        <dbReference type="ARBA" id="ARBA00023002"/>
    </source>
</evidence>
<sequence length="465" mass="51910">MGKGGRDAGAVGGEAEKTLPKFTLEEIQKHRTPQDAWMVHHNKVYDVSNYMDHPGGLVIFSHAGDDMTDVFAAFHPPSAFNFMDKFLIGVVDSKGSSPQLQKDASQASFEKAYRNLRVQLKKAGMFKASSLFYTYKVLSTLALCLVSWGLVLGSDHFGVHLVGALFLALFWQQCGWLAHDFLHHQVFQNRAHGDLAGIMIGNVWQGFSVAWWKNKHNTHHSVPNLYESQPDAADGDPDIDTMPLLAWSLRMAKNADNALSRWFVSHQAFCYFPILGLARLSWLEGSFSFVFSNPLAWKTKNLDVAKQLVTNPLLEQAGLLVHYAWVFALCACTGSLVRALAFFFVATCTSGLLLAIVFGLGHNGMALYEANARPDFWKLQVTTTRNITGSPFVHWFCGGLQFQVEHHLFPSLPRHNLPRAHEIVTAFCKEQGVKYHEADLLTGTKEILSCLSEVTTEFLDEFPAM</sequence>
<evidence type="ECO:0000256" key="7">
    <source>
        <dbReference type="ARBA" id="ARBA00023136"/>
    </source>
</evidence>
<comment type="subcellular location">
    <subcellularLocation>
        <location evidence="1">Membrane</location>
        <topology evidence="1">Multi-pass membrane protein</topology>
    </subcellularLocation>
</comment>
<reference evidence="10" key="1">
    <citation type="submission" date="2004-04" db="EMBL/GenBank/DDBJ databases">
        <title>Isolation, identification and functional analysis of delta-6 fatty acid desaturase from Glossomastix chrysoplasta, a marine microalgae.</title>
        <authorList>
            <person name="Hsiao T.Y."/>
            <person name="Blanch H.W."/>
        </authorList>
    </citation>
    <scope>NUCLEOTIDE SEQUENCE</scope>
</reference>
<evidence type="ECO:0000256" key="3">
    <source>
        <dbReference type="ARBA" id="ARBA00022692"/>
    </source>
</evidence>
<feature type="transmembrane region" description="Helical" evidence="8">
    <location>
        <begin position="131"/>
        <end position="151"/>
    </location>
</feature>
<dbReference type="CDD" id="cd03506">
    <property type="entry name" value="Delta6-FADS-like"/>
    <property type="match status" value="1"/>
</dbReference>
<dbReference type="SUPFAM" id="SSF55856">
    <property type="entry name" value="Cytochrome b5-like heme/steroid binding domain"/>
    <property type="match status" value="1"/>
</dbReference>
<evidence type="ECO:0000256" key="1">
    <source>
        <dbReference type="ARBA" id="ARBA00004141"/>
    </source>
</evidence>
<keyword evidence="4 8" id="KW-1133">Transmembrane helix</keyword>
<dbReference type="InterPro" id="IPR001199">
    <property type="entry name" value="Cyt_B5-like_heme/steroid-bd"/>
</dbReference>
<keyword evidence="3 8" id="KW-0812">Transmembrane</keyword>
<keyword evidence="5" id="KW-0560">Oxidoreductase</keyword>
<evidence type="ECO:0000259" key="9">
    <source>
        <dbReference type="PROSITE" id="PS50255"/>
    </source>
</evidence>
<evidence type="ECO:0000256" key="4">
    <source>
        <dbReference type="ARBA" id="ARBA00022989"/>
    </source>
</evidence>
<evidence type="ECO:0000256" key="6">
    <source>
        <dbReference type="ARBA" id="ARBA00023098"/>
    </source>
</evidence>
<accession>Q49S39</accession>
<gene>
    <name evidence="10" type="primary">D6</name>
</gene>
<organism evidence="10">
    <name type="scientific">Glossomastix chrysoplasta</name>
    <dbReference type="NCBI Taxonomy" id="172669"/>
    <lineage>
        <taxon>Eukaryota</taxon>
        <taxon>Sar</taxon>
        <taxon>Stramenopiles</taxon>
        <taxon>Ochrophyta</taxon>
        <taxon>Pinguiophyceae</taxon>
        <taxon>Pinguiochrysidales</taxon>
        <taxon>Pinguiochrysidaceae</taxon>
        <taxon>Glossomastix</taxon>
    </lineage>
</organism>
<dbReference type="Pfam" id="PF00487">
    <property type="entry name" value="FA_desaturase"/>
    <property type="match status" value="1"/>
</dbReference>
<dbReference type="GO" id="GO:0016717">
    <property type="term" value="F:oxidoreductase activity, acting on paired donors, with oxidation of a pair of donors resulting in the reduction of molecular oxygen to two molecules of water"/>
    <property type="evidence" value="ECO:0007669"/>
    <property type="project" value="TreeGrafter"/>
</dbReference>
<keyword evidence="6" id="KW-0443">Lipid metabolism</keyword>
<keyword evidence="7 8" id="KW-0472">Membrane</keyword>
<dbReference type="PANTHER" id="PTHR19353">
    <property type="entry name" value="FATTY ACID DESATURASE 2"/>
    <property type="match status" value="1"/>
</dbReference>
<dbReference type="PIRSF" id="PIRSF015921">
    <property type="entry name" value="FA_sphinglp_des"/>
    <property type="match status" value="1"/>
</dbReference>
<dbReference type="EMBL" id="AY630576">
    <property type="protein sequence ID" value="AAU11445.1"/>
    <property type="molecule type" value="mRNA"/>
</dbReference>